<feature type="compositionally biased region" description="Basic and acidic residues" evidence="7">
    <location>
        <begin position="97"/>
        <end position="107"/>
    </location>
</feature>
<dbReference type="RefSeq" id="XP_006515905.1">
    <property type="nucleotide sequence ID" value="XM_006515842.5"/>
</dbReference>
<feature type="compositionally biased region" description="Basic residues" evidence="7">
    <location>
        <begin position="44"/>
        <end position="57"/>
    </location>
</feature>
<feature type="compositionally biased region" description="Basic and acidic residues" evidence="7">
    <location>
        <begin position="187"/>
        <end position="196"/>
    </location>
</feature>
<organism evidence="9 11">
    <name type="scientific">Mus musculus</name>
    <name type="common">Mouse</name>
    <dbReference type="NCBI Taxonomy" id="10090"/>
    <lineage>
        <taxon>Eukaryota</taxon>
        <taxon>Metazoa</taxon>
        <taxon>Chordata</taxon>
        <taxon>Craniata</taxon>
        <taxon>Vertebrata</taxon>
        <taxon>Euteleostomi</taxon>
        <taxon>Mammalia</taxon>
        <taxon>Eutheria</taxon>
        <taxon>Euarchontoglires</taxon>
        <taxon>Glires</taxon>
        <taxon>Rodentia</taxon>
        <taxon>Myomorpha</taxon>
        <taxon>Muroidea</taxon>
        <taxon>Muridae</taxon>
        <taxon>Murinae</taxon>
        <taxon>Mus</taxon>
        <taxon>Mus</taxon>
    </lineage>
</organism>
<dbReference type="ProteomicsDB" id="336739"/>
<dbReference type="SwissPalm" id="H3BIV5"/>
<feature type="compositionally biased region" description="Polar residues" evidence="7">
    <location>
        <begin position="167"/>
        <end position="182"/>
    </location>
</feature>
<protein>
    <submittedName>
        <fullName evidence="9">A kinase anchor protein 5</fullName>
    </submittedName>
</protein>
<feature type="compositionally biased region" description="Basic and acidic residues" evidence="7">
    <location>
        <begin position="61"/>
        <end position="70"/>
    </location>
</feature>
<evidence type="ECO:0000256" key="3">
    <source>
        <dbReference type="ARBA" id="ARBA00022860"/>
    </source>
</evidence>
<feature type="region of interest" description="Disordered" evidence="7">
    <location>
        <begin position="445"/>
        <end position="567"/>
    </location>
</feature>
<dbReference type="ExpressionAtlas" id="H3BIV5">
    <property type="expression patterns" value="baseline and differential"/>
</dbReference>
<dbReference type="Ensembl" id="ENSMUST00000095610.9">
    <property type="protein sequence ID" value="ENSMUSP00000093270.3"/>
    <property type="gene ID" value="ENSMUSG00000021057.16"/>
</dbReference>
<evidence type="ECO:0007829" key="14">
    <source>
        <dbReference type="PubMed" id="21183079"/>
    </source>
</evidence>
<name>H3BIV5_MOUSE</name>
<dbReference type="GeneTree" id="ENSGT00390000019941"/>
<keyword evidence="3 6" id="KW-0112">Calmodulin-binding</keyword>
<feature type="compositionally biased region" description="Basic and acidic residues" evidence="7">
    <location>
        <begin position="292"/>
        <end position="307"/>
    </location>
</feature>
<dbReference type="GO" id="GO:0005516">
    <property type="term" value="F:calmodulin binding"/>
    <property type="evidence" value="ECO:0007669"/>
    <property type="project" value="UniProtKB-UniRule"/>
</dbReference>
<dbReference type="GO" id="GO:0008179">
    <property type="term" value="F:adenylate cyclase binding"/>
    <property type="evidence" value="ECO:0007669"/>
    <property type="project" value="InterPro"/>
</dbReference>
<dbReference type="OMA" id="ESTTHAF"/>
<keyword evidence="2" id="KW-0597">Phosphoprotein</keyword>
<dbReference type="BioGRID-ORCS" id="238276">
    <property type="hits" value="1 hit in 77 CRISPR screens"/>
</dbReference>
<dbReference type="OrthoDB" id="9905114at2759"/>
<feature type="region of interest" description="Disordered" evidence="7">
    <location>
        <begin position="1"/>
        <end position="128"/>
    </location>
</feature>
<dbReference type="AGR" id="MGI:2685104"/>
<dbReference type="AlphaFoldDB" id="H3BIV5"/>
<reference evidence="9" key="4">
    <citation type="submission" date="2025-05" db="UniProtKB">
        <authorList>
            <consortium name="Ensembl"/>
        </authorList>
    </citation>
    <scope>IDENTIFICATION</scope>
    <source>
        <strain evidence="9">C57BL/6J</strain>
    </source>
</reference>
<evidence type="ECO:0000313" key="9">
    <source>
        <dbReference type="Ensembl" id="ENSMUSP00000134127.2"/>
    </source>
</evidence>
<dbReference type="InterPro" id="IPR042375">
    <property type="entry name" value="AKAP5"/>
</dbReference>
<dbReference type="CTD" id="9495"/>
<reference evidence="9" key="3">
    <citation type="journal article" date="2011" name="PLoS Biol.">
        <title>Modernizing reference genome assemblies.</title>
        <authorList>
            <person name="Church D.M."/>
            <person name="Schneider V.A."/>
            <person name="Graves T."/>
            <person name="Auger K."/>
            <person name="Cunningham F."/>
            <person name="Bouk N."/>
            <person name="Chen H.C."/>
            <person name="Agarwala R."/>
            <person name="McLaren W.M."/>
            <person name="Ritchie G.R."/>
            <person name="Albracht D."/>
            <person name="Kremitzki M."/>
            <person name="Rock S."/>
            <person name="Kotkiewicz H."/>
            <person name="Kremitzki C."/>
            <person name="Wollam A."/>
            <person name="Trani L."/>
            <person name="Fulton L."/>
            <person name="Fulton R."/>
            <person name="Matthews L."/>
            <person name="Whitehead S."/>
            <person name="Chow W."/>
            <person name="Torrance J."/>
            <person name="Dunn M."/>
            <person name="Harden G."/>
            <person name="Threadgold G."/>
            <person name="Wood J."/>
            <person name="Collins J."/>
            <person name="Heath P."/>
            <person name="Griffiths G."/>
            <person name="Pelan S."/>
            <person name="Grafham D."/>
            <person name="Eichler E.E."/>
            <person name="Weinstock G."/>
            <person name="Mardis E.R."/>
            <person name="Wilson R.K."/>
            <person name="Howe K."/>
            <person name="Flicek P."/>
            <person name="Hubbard T."/>
        </authorList>
    </citation>
    <scope>NUCLEOTIDE SEQUENCE [LARGE SCALE GENOMIC DNA]</scope>
    <source>
        <strain evidence="9">C57BL/6J</strain>
    </source>
</reference>
<dbReference type="Ensembl" id="ENSMUST00000172992.2">
    <property type="protein sequence ID" value="ENSMUSP00000134127.2"/>
    <property type="gene ID" value="ENSMUSG00000021057.16"/>
</dbReference>
<gene>
    <name evidence="9 10" type="primary">Akap5</name>
</gene>
<dbReference type="GeneID" id="238276"/>
<evidence type="ECO:0007829" key="13">
    <source>
        <dbReference type="ProteomicsDB" id="H3BIV5"/>
    </source>
</evidence>
<reference evidence="14" key="2">
    <citation type="journal article" date="2010" name="Cell">
        <title>A tissue-specific atlas of mouse protein phosphorylation and expression.</title>
        <authorList>
            <person name="Huttlin E.L."/>
            <person name="Jedrychowski M.P."/>
            <person name="Elias J.E."/>
            <person name="Goswami T."/>
            <person name="Rad R."/>
            <person name="Beausoleil S.A."/>
            <person name="Villen J."/>
            <person name="Haas W."/>
            <person name="Sowa M.E."/>
            <person name="Gygi S.P."/>
        </authorList>
    </citation>
    <scope>IDENTIFICATION BY MASS SPECTROMETRY [LARGE SCALE ANALYSIS]</scope>
</reference>
<dbReference type="Bgee" id="ENSMUSG00000021057">
    <property type="expression patterns" value="Expressed in left lung lobe and 178 other cell types or tissues"/>
</dbReference>
<evidence type="ECO:0000256" key="4">
    <source>
        <dbReference type="ARBA" id="ARBA00023136"/>
    </source>
</evidence>
<feature type="region of interest" description="Disordered" evidence="7">
    <location>
        <begin position="624"/>
        <end position="658"/>
    </location>
</feature>
<keyword evidence="12 13" id="KW-1267">Proteomics identification</keyword>
<dbReference type="MGI" id="MGI:2685104">
    <property type="gene designation" value="Akap5"/>
</dbReference>
<keyword evidence="11" id="KW-1185">Reference proteome</keyword>
<feature type="compositionally biased region" description="Basic and acidic residues" evidence="7">
    <location>
        <begin position="542"/>
        <end position="553"/>
    </location>
</feature>
<keyword evidence="5" id="KW-0449">Lipoprotein</keyword>
<dbReference type="VEuPathDB" id="HostDB:ENSMUSG00000021057"/>
<feature type="region of interest" description="Disordered" evidence="7">
    <location>
        <begin position="222"/>
        <end position="402"/>
    </location>
</feature>
<evidence type="ECO:0000256" key="5">
    <source>
        <dbReference type="ARBA" id="ARBA00023288"/>
    </source>
</evidence>
<feature type="compositionally biased region" description="Polar residues" evidence="7">
    <location>
        <begin position="241"/>
        <end position="275"/>
    </location>
</feature>
<dbReference type="PROSITE" id="PS51893">
    <property type="entry name" value="AKAP_CAM_BD"/>
    <property type="match status" value="1"/>
</dbReference>
<evidence type="ECO:0007829" key="12">
    <source>
        <dbReference type="PeptideAtlas" id="H3BIV5"/>
    </source>
</evidence>
<dbReference type="SUPFAM" id="SSF69349">
    <property type="entry name" value="Phage fibre proteins"/>
    <property type="match status" value="1"/>
</dbReference>
<feature type="short sequence motif" description="AKAP CaM-binding" evidence="6">
    <location>
        <begin position="81"/>
        <end position="101"/>
    </location>
</feature>
<evidence type="ECO:0000256" key="7">
    <source>
        <dbReference type="SAM" id="MobiDB-lite"/>
    </source>
</evidence>
<accession>H3BIV5</accession>
<evidence type="ECO:0000313" key="10">
    <source>
        <dbReference type="MGI" id="MGI:2685104"/>
    </source>
</evidence>
<feature type="region of interest" description="Disordered" evidence="7">
    <location>
        <begin position="167"/>
        <end position="202"/>
    </location>
</feature>
<dbReference type="GO" id="GO:0005886">
    <property type="term" value="C:plasma membrane"/>
    <property type="evidence" value="ECO:0007669"/>
    <property type="project" value="InterPro"/>
</dbReference>
<feature type="compositionally biased region" description="Basic and acidic residues" evidence="7">
    <location>
        <begin position="229"/>
        <end position="238"/>
    </location>
</feature>
<dbReference type="Antibodypedia" id="3806">
    <property type="antibodies" value="257 antibodies from 31 providers"/>
</dbReference>
<dbReference type="Pfam" id="PF03832">
    <property type="entry name" value="WSK"/>
    <property type="match status" value="1"/>
</dbReference>
<evidence type="ECO:0000256" key="6">
    <source>
        <dbReference type="PROSITE-ProRule" id="PRU01241"/>
    </source>
</evidence>
<reference evidence="9 11" key="1">
    <citation type="journal article" date="2009" name="PLoS Biol.">
        <title>Lineage-specific biology revealed by a finished genome assembly of the mouse.</title>
        <authorList>
            <consortium name="Mouse Genome Sequencing Consortium"/>
            <person name="Church D.M."/>
            <person name="Goodstadt L."/>
            <person name="Hillier L.W."/>
            <person name="Zody M.C."/>
            <person name="Goldstein S."/>
            <person name="She X."/>
            <person name="Bult C.J."/>
            <person name="Agarwala R."/>
            <person name="Cherry J.L."/>
            <person name="DiCuccio M."/>
            <person name="Hlavina W."/>
            <person name="Kapustin Y."/>
            <person name="Meric P."/>
            <person name="Maglott D."/>
            <person name="Birtle Z."/>
            <person name="Marques A.C."/>
            <person name="Graves T."/>
            <person name="Zhou S."/>
            <person name="Teague B."/>
            <person name="Potamousis K."/>
            <person name="Churas C."/>
            <person name="Place M."/>
            <person name="Herschleb J."/>
            <person name="Runnheim R."/>
            <person name="Forrest D."/>
            <person name="Amos-Landgraf J."/>
            <person name="Schwartz D.C."/>
            <person name="Cheng Z."/>
            <person name="Lindblad-Toh K."/>
            <person name="Eichler E.E."/>
            <person name="Ponting C.P."/>
        </authorList>
    </citation>
    <scope>NUCLEOTIDE SEQUENCE [LARGE SCALE GENOMIC DNA]</scope>
    <source>
        <strain evidence="9 11">C57BL/6J</strain>
    </source>
</reference>
<sequence length="752" mass="80203">MKECSVKMETSVSEIQVETKDEKGPVAASPQKERQERKTATLCFKRRKKANKTKPKAGSRTAEETKKHTPEAGGSGQRQPAGAWASIKGLVTHRKRSEPAKKQKPPEAEVQPEDGALPKKKAKSRLKFPCLRFSRGAKRSRHSKLTEDSGYVRVQGEADDLEIKAQTQPDDQAIQAGSTQGLQEGVLVRDGKKSQESHISNSVTSGENVIAIELELENKSSAIQMGTPELEKETKVITEKPSVQTQRASLLESSAAGSPRSVTSAAPPSPATTHQHSLEEPSNGIRESAPSGKDDRRKTAAEEKKSGETALGQAEEAAVGQADKRALSQAGEATAGHPEEATVIQAESQAKEGKLSQAEETTVAQAKETVLSQAKEGELSQAKKATVGQAEEATIDHTEKVTVDQAEETTVGQAEEATVGQAGEAILSQAKEATVVGQAEEATVDRAEEATVGQAEEATVGHTEKVTVDQAEEATVGQAEEATVGQAEEATVDWAEKPTVGQAEEATVGQAEEATVGHTEKVTVDQAEEATVGQAEEATVGHTEKVTVDHAEEATVGQAEEATVGQAEKVTVDHAEEATVGQAEEATVGQAEKVTVDHAEEATVGQAEEATVGQAEKVTVDQAEEPTVDQAEEAISSHAPDLKENGIDTEKPRSEESKRMEPIAIIITDTEISEFDVKKSKNVPKQFLISMENEQVGVFANDSDFEGRTSEQYETLLIETASSLVKNAIELSVEQLVNEMVSEDNQINTLFQ</sequence>
<feature type="domain" description="A kinase-anchoring proteins AKAP-5 and AKAP-12 calmodulin (CaM)-binding" evidence="8">
    <location>
        <begin position="81"/>
        <end position="101"/>
    </location>
</feature>
<evidence type="ECO:0000313" key="11">
    <source>
        <dbReference type="Proteomes" id="UP000000589"/>
    </source>
</evidence>
<dbReference type="DNASU" id="238276"/>
<dbReference type="InterPro" id="IPR001573">
    <property type="entry name" value="AKAP_WSK"/>
</dbReference>
<comment type="subcellular location">
    <subcellularLocation>
        <location evidence="1">Membrane</location>
        <topology evidence="1">Lipid-anchor</topology>
    </subcellularLocation>
</comment>
<feature type="compositionally biased region" description="Basic and acidic residues" evidence="7">
    <location>
        <begin position="640"/>
        <end position="658"/>
    </location>
</feature>
<keyword evidence="4" id="KW-0472">Membrane</keyword>
<evidence type="ECO:0000259" key="8">
    <source>
        <dbReference type="PROSITE" id="PS51893"/>
    </source>
</evidence>
<evidence type="ECO:0000256" key="1">
    <source>
        <dbReference type="ARBA" id="ARBA00004635"/>
    </source>
</evidence>
<dbReference type="Proteomes" id="UP000000589">
    <property type="component" value="Chromosome 12"/>
</dbReference>
<evidence type="ECO:0000256" key="2">
    <source>
        <dbReference type="ARBA" id="ARBA00022553"/>
    </source>
</evidence>
<proteinExistence type="evidence at protein level"/>
<dbReference type="PANTHER" id="PTHR15182">
    <property type="entry name" value="A-KINASE ANCHOR PROTEIN 5-RELATED"/>
    <property type="match status" value="1"/>
</dbReference>
<dbReference type="PANTHER" id="PTHR15182:SF0">
    <property type="entry name" value="A-KINASE ANCHOR PROTEIN 5"/>
    <property type="match status" value="1"/>
</dbReference>